<evidence type="ECO:0000256" key="3">
    <source>
        <dbReference type="ARBA" id="ARBA00023237"/>
    </source>
</evidence>
<dbReference type="Pfam" id="PF14905">
    <property type="entry name" value="OMP_b-brl_3"/>
    <property type="match status" value="1"/>
</dbReference>
<comment type="caution">
    <text evidence="6">The sequence shown here is derived from an EMBL/GenBank/DDBJ whole genome shotgun (WGS) entry which is preliminary data.</text>
</comment>
<name>A0A840TNB0_9BACT</name>
<keyword evidence="3" id="KW-0998">Cell outer membrane</keyword>
<evidence type="ECO:0000256" key="1">
    <source>
        <dbReference type="ARBA" id="ARBA00004442"/>
    </source>
</evidence>
<dbReference type="SUPFAM" id="SSF56935">
    <property type="entry name" value="Porins"/>
    <property type="match status" value="1"/>
</dbReference>
<feature type="compositionally biased region" description="Polar residues" evidence="4">
    <location>
        <begin position="495"/>
        <end position="504"/>
    </location>
</feature>
<dbReference type="EMBL" id="JACHGF010000004">
    <property type="protein sequence ID" value="MBB5285171.1"/>
    <property type="molecule type" value="Genomic_DNA"/>
</dbReference>
<dbReference type="AlphaFoldDB" id="A0A840TNB0"/>
<evidence type="ECO:0000256" key="2">
    <source>
        <dbReference type="ARBA" id="ARBA00023136"/>
    </source>
</evidence>
<organism evidence="6 7">
    <name type="scientific">Rhabdobacter roseus</name>
    <dbReference type="NCBI Taxonomy" id="1655419"/>
    <lineage>
        <taxon>Bacteria</taxon>
        <taxon>Pseudomonadati</taxon>
        <taxon>Bacteroidota</taxon>
        <taxon>Cytophagia</taxon>
        <taxon>Cytophagales</taxon>
        <taxon>Cytophagaceae</taxon>
        <taxon>Rhabdobacter</taxon>
    </lineage>
</organism>
<gene>
    <name evidence="6" type="ORF">HNQ92_003319</name>
</gene>
<protein>
    <recommendedName>
        <fullName evidence="5">Outer membrane protein beta-barrel domain-containing protein</fullName>
    </recommendedName>
</protein>
<dbReference type="InterPro" id="IPR036942">
    <property type="entry name" value="Beta-barrel_TonB_sf"/>
</dbReference>
<dbReference type="SUPFAM" id="SSF49464">
    <property type="entry name" value="Carboxypeptidase regulatory domain-like"/>
    <property type="match status" value="1"/>
</dbReference>
<feature type="region of interest" description="Disordered" evidence="4">
    <location>
        <begin position="494"/>
        <end position="513"/>
    </location>
</feature>
<evidence type="ECO:0000313" key="6">
    <source>
        <dbReference type="EMBL" id="MBB5285171.1"/>
    </source>
</evidence>
<dbReference type="Gene3D" id="2.40.170.20">
    <property type="entry name" value="TonB-dependent receptor, beta-barrel domain"/>
    <property type="match status" value="1"/>
</dbReference>
<evidence type="ECO:0000259" key="5">
    <source>
        <dbReference type="Pfam" id="PF14905"/>
    </source>
</evidence>
<keyword evidence="2" id="KW-0472">Membrane</keyword>
<dbReference type="InterPro" id="IPR037066">
    <property type="entry name" value="Plug_dom_sf"/>
</dbReference>
<keyword evidence="7" id="KW-1185">Reference proteome</keyword>
<feature type="domain" description="Outer membrane protein beta-barrel" evidence="5">
    <location>
        <begin position="462"/>
        <end position="919"/>
    </location>
</feature>
<sequence>MKNLSFFLMLLLLFGLGRPLLAQHPAKISLQGVVLDSASRPLEGATVMLLSGRDSSLVSFGRSQANGRFEFKNVSNEGYLLQVTFVGLQPYRQRIEVLAEPTLELGTLSLVPFPKDLQEVVVRGERAPVQIRQDTIEYNADSFKVQPNAVVEDLLKRLPGVEVERDGTVRAQGQQVQRVTVDGKEFFGRDPKIATRNLPADAIDKVQVLDRKSDQAQFTGIDDGQREKTINLTLKEEKKNMTFGNLTGGGGPNHRYALRGNLNRFSKTKQLSFLGMGNNVNQQGFSTDDYLNFTGAAQRMMSGQGGVRIQINGDGDNEIPLNLGGRTNGYLTNWAGGVNFNNQLTPKTEVNGSYFYNQLGQNVDQRINRQTFLPGRTFGSTQQNAQHTGNATHRMNLVLDQKIDSANSIRWTNRFDYRQTTARVRGESRAFGADGQLENEGLRTTSSQGDGLRLNSDLLFRHRFRKKGRTLSSNLSLGLDQSDRQGTLHALNRFFGNNSSTPTRADTLRQENEQTNDRQNYGLTLAYTEPLGQRKYLELNYAWQKALNEVDRRVYDLLDEGRTRRLNAPLSNQFRNDFTYQRGGFNLRTTQTTYNASVGLSVQQSSLKGVLVQQDTNIERSFVNALPNARFQYNFTNTRNLNLTYDTDVREPSIQQLSPVVDNTDPLNVYVGNPALRPEYNHRLRLQFFDFNQLKFSNLFGFVSFTYTANRLTDSQQIDADLVRTFRPVNVRNDYSLMGDVAKGFRIRPLNTRVNLSTNLLYNRSITPVNGQDNQTRRLVSRNTLRLEYRYKESFDLTASARLTYNQTAYSLNTTLNQRFTNQNYDLEANWRLGKVLTLSSTFDYAIYHFPDSDFSQQVPLWNASVARTMLKNKRGELKLSAVDLLNRNVVVNRVAQANFVQDEQIRSLQRYFLLSFTYSLGIKRGPQPGGIRIMQQF</sequence>
<dbReference type="RefSeq" id="WP_184175100.1">
    <property type="nucleotide sequence ID" value="NZ_JACHGF010000004.1"/>
</dbReference>
<comment type="subcellular location">
    <subcellularLocation>
        <location evidence="1">Cell outer membrane</location>
    </subcellularLocation>
</comment>
<proteinExistence type="predicted"/>
<accession>A0A840TNB0</accession>
<dbReference type="Gene3D" id="2.60.40.1120">
    <property type="entry name" value="Carboxypeptidase-like, regulatory domain"/>
    <property type="match status" value="1"/>
</dbReference>
<reference evidence="6 7" key="1">
    <citation type="submission" date="2020-08" db="EMBL/GenBank/DDBJ databases">
        <title>Genomic Encyclopedia of Type Strains, Phase IV (KMG-IV): sequencing the most valuable type-strain genomes for metagenomic binning, comparative biology and taxonomic classification.</title>
        <authorList>
            <person name="Goeker M."/>
        </authorList>
    </citation>
    <scope>NUCLEOTIDE SEQUENCE [LARGE SCALE GENOMIC DNA]</scope>
    <source>
        <strain evidence="6 7">DSM 105074</strain>
    </source>
</reference>
<evidence type="ECO:0000256" key="4">
    <source>
        <dbReference type="SAM" id="MobiDB-lite"/>
    </source>
</evidence>
<dbReference type="Pfam" id="PF13620">
    <property type="entry name" value="CarboxypepD_reg"/>
    <property type="match status" value="1"/>
</dbReference>
<dbReference type="GO" id="GO:0009279">
    <property type="term" value="C:cell outer membrane"/>
    <property type="evidence" value="ECO:0007669"/>
    <property type="project" value="UniProtKB-SubCell"/>
</dbReference>
<dbReference type="InterPro" id="IPR041700">
    <property type="entry name" value="OMP_b-brl_3"/>
</dbReference>
<dbReference type="Gene3D" id="2.170.130.10">
    <property type="entry name" value="TonB-dependent receptor, plug domain"/>
    <property type="match status" value="1"/>
</dbReference>
<feature type="region of interest" description="Disordered" evidence="4">
    <location>
        <begin position="428"/>
        <end position="449"/>
    </location>
</feature>
<dbReference type="InterPro" id="IPR008969">
    <property type="entry name" value="CarboxyPept-like_regulatory"/>
</dbReference>
<dbReference type="Proteomes" id="UP000557307">
    <property type="component" value="Unassembled WGS sequence"/>
</dbReference>
<evidence type="ECO:0000313" key="7">
    <source>
        <dbReference type="Proteomes" id="UP000557307"/>
    </source>
</evidence>